<dbReference type="AlphaFoldDB" id="A0AAW0P490"/>
<sequence>MMDSRGSSCSSLLQPSASFLLDSLTSSEVSWRPTDRLSTALRSSRQDRTHLTLTTHRVTVFRPTISKQKMV</sequence>
<reference evidence="2" key="1">
    <citation type="submission" date="2024-04" db="EMBL/GenBank/DDBJ databases">
        <title>Salinicola lusitanus LLJ914,a marine bacterium isolated from the Okinawa Trough.</title>
        <authorList>
            <person name="Li J."/>
        </authorList>
    </citation>
    <scope>NUCLEOTIDE SEQUENCE [LARGE SCALE GENOMIC DNA]</scope>
</reference>
<proteinExistence type="predicted"/>
<name>A0AAW0P490_9GOBI</name>
<comment type="caution">
    <text evidence="1">The sequence shown here is derived from an EMBL/GenBank/DDBJ whole genome shotgun (WGS) entry which is preliminary data.</text>
</comment>
<evidence type="ECO:0000313" key="1">
    <source>
        <dbReference type="EMBL" id="KAK7916180.1"/>
    </source>
</evidence>
<dbReference type="Proteomes" id="UP001460270">
    <property type="component" value="Unassembled WGS sequence"/>
</dbReference>
<gene>
    <name evidence="1" type="ORF">WMY93_011941</name>
</gene>
<keyword evidence="2" id="KW-1185">Reference proteome</keyword>
<evidence type="ECO:0000313" key="2">
    <source>
        <dbReference type="Proteomes" id="UP001460270"/>
    </source>
</evidence>
<organism evidence="1 2">
    <name type="scientific">Mugilogobius chulae</name>
    <name type="common">yellowstripe goby</name>
    <dbReference type="NCBI Taxonomy" id="88201"/>
    <lineage>
        <taxon>Eukaryota</taxon>
        <taxon>Metazoa</taxon>
        <taxon>Chordata</taxon>
        <taxon>Craniata</taxon>
        <taxon>Vertebrata</taxon>
        <taxon>Euteleostomi</taxon>
        <taxon>Actinopterygii</taxon>
        <taxon>Neopterygii</taxon>
        <taxon>Teleostei</taxon>
        <taxon>Neoteleostei</taxon>
        <taxon>Acanthomorphata</taxon>
        <taxon>Gobiaria</taxon>
        <taxon>Gobiiformes</taxon>
        <taxon>Gobioidei</taxon>
        <taxon>Gobiidae</taxon>
        <taxon>Gobionellinae</taxon>
        <taxon>Mugilogobius</taxon>
    </lineage>
</organism>
<dbReference type="EMBL" id="JBBPFD010000008">
    <property type="protein sequence ID" value="KAK7916180.1"/>
    <property type="molecule type" value="Genomic_DNA"/>
</dbReference>
<accession>A0AAW0P490</accession>
<protein>
    <submittedName>
        <fullName evidence="1">Uncharacterized protein</fullName>
    </submittedName>
</protein>